<dbReference type="Proteomes" id="UP000075881">
    <property type="component" value="Unassembled WGS sequence"/>
</dbReference>
<reference evidence="1" key="2">
    <citation type="submission" date="2020-05" db="UniProtKB">
        <authorList>
            <consortium name="EnsemblMetazoa"/>
        </authorList>
    </citation>
    <scope>IDENTIFICATION</scope>
    <source>
        <strain evidence="1">ACHKN1017</strain>
    </source>
</reference>
<dbReference type="AlphaFoldDB" id="A0A182KI83"/>
<name>A0A182KI83_9DIPT</name>
<protein>
    <submittedName>
        <fullName evidence="1">Uncharacterized protein</fullName>
    </submittedName>
</protein>
<sequence>MFLYSTVSTLKPIVGMVVTISPSFSLYRIVVLPAASSPTISIRICFFPNNRVSTLEIVRPMVLRLAVFTLWSDSSE</sequence>
<evidence type="ECO:0000313" key="1">
    <source>
        <dbReference type="EnsemblMetazoa" id="ACHR014175-PA"/>
    </source>
</evidence>
<accession>A0A182KI83</accession>
<organism evidence="1 2">
    <name type="scientific">Anopheles christyi</name>
    <dbReference type="NCBI Taxonomy" id="43041"/>
    <lineage>
        <taxon>Eukaryota</taxon>
        <taxon>Metazoa</taxon>
        <taxon>Ecdysozoa</taxon>
        <taxon>Arthropoda</taxon>
        <taxon>Hexapoda</taxon>
        <taxon>Insecta</taxon>
        <taxon>Pterygota</taxon>
        <taxon>Neoptera</taxon>
        <taxon>Endopterygota</taxon>
        <taxon>Diptera</taxon>
        <taxon>Nematocera</taxon>
        <taxon>Culicoidea</taxon>
        <taxon>Culicidae</taxon>
        <taxon>Anophelinae</taxon>
        <taxon>Anopheles</taxon>
    </lineage>
</organism>
<dbReference type="EnsemblMetazoa" id="ACHR014175-RA">
    <property type="protein sequence ID" value="ACHR014175-PA"/>
    <property type="gene ID" value="ACHR014175"/>
</dbReference>
<evidence type="ECO:0000313" key="2">
    <source>
        <dbReference type="Proteomes" id="UP000075881"/>
    </source>
</evidence>
<dbReference type="VEuPathDB" id="VectorBase:ACHR014175"/>
<reference evidence="2" key="1">
    <citation type="submission" date="2013-03" db="EMBL/GenBank/DDBJ databases">
        <title>The Genome Sequence of Anopheles christyi ACHKN1017.</title>
        <authorList>
            <consortium name="The Broad Institute Genomics Platform"/>
            <person name="Neafsey D.E."/>
            <person name="Besansky N."/>
            <person name="Walker B."/>
            <person name="Young S.K."/>
            <person name="Zeng Q."/>
            <person name="Gargeya S."/>
            <person name="Fitzgerald M."/>
            <person name="Haas B."/>
            <person name="Abouelleil A."/>
            <person name="Allen A.W."/>
            <person name="Alvarado L."/>
            <person name="Arachchi H.M."/>
            <person name="Berlin A.M."/>
            <person name="Chapman S.B."/>
            <person name="Gainer-Dewar J."/>
            <person name="Goldberg J."/>
            <person name="Griggs A."/>
            <person name="Gujja S."/>
            <person name="Hansen M."/>
            <person name="Howarth C."/>
            <person name="Imamovic A."/>
            <person name="Ireland A."/>
            <person name="Larimer J."/>
            <person name="McCowan C."/>
            <person name="Murphy C."/>
            <person name="Pearson M."/>
            <person name="Poon T.W."/>
            <person name="Priest M."/>
            <person name="Roberts A."/>
            <person name="Saif S."/>
            <person name="Shea T."/>
            <person name="Sisk P."/>
            <person name="Sykes S."/>
            <person name="Wortman J."/>
            <person name="Nusbaum C."/>
            <person name="Birren B."/>
        </authorList>
    </citation>
    <scope>NUCLEOTIDE SEQUENCE [LARGE SCALE GENOMIC DNA]</scope>
    <source>
        <strain evidence="2">ACHKN1017</strain>
    </source>
</reference>
<keyword evidence="2" id="KW-1185">Reference proteome</keyword>
<proteinExistence type="predicted"/>